<dbReference type="EMBL" id="BKCJ010965243">
    <property type="protein sequence ID" value="GFC55434.1"/>
    <property type="molecule type" value="Genomic_DNA"/>
</dbReference>
<dbReference type="AlphaFoldDB" id="A0A699PUL9"/>
<feature type="compositionally biased region" description="Acidic residues" evidence="1">
    <location>
        <begin position="64"/>
        <end position="78"/>
    </location>
</feature>
<protein>
    <submittedName>
        <fullName evidence="2">Uncharacterized protein</fullName>
    </submittedName>
</protein>
<feature type="non-terminal residue" evidence="2">
    <location>
        <position position="1"/>
    </location>
</feature>
<proteinExistence type="predicted"/>
<name>A0A699PUL9_TANCI</name>
<evidence type="ECO:0000256" key="1">
    <source>
        <dbReference type="SAM" id="MobiDB-lite"/>
    </source>
</evidence>
<accession>A0A699PUL9</accession>
<reference evidence="2" key="1">
    <citation type="journal article" date="2019" name="Sci. Rep.">
        <title>Draft genome of Tanacetum cinerariifolium, the natural source of mosquito coil.</title>
        <authorList>
            <person name="Yamashiro T."/>
            <person name="Shiraishi A."/>
            <person name="Satake H."/>
            <person name="Nakayama K."/>
        </authorList>
    </citation>
    <scope>NUCLEOTIDE SEQUENCE</scope>
</reference>
<evidence type="ECO:0000313" key="2">
    <source>
        <dbReference type="EMBL" id="GFC55434.1"/>
    </source>
</evidence>
<feature type="region of interest" description="Disordered" evidence="1">
    <location>
        <begin position="48"/>
        <end position="78"/>
    </location>
</feature>
<comment type="caution">
    <text evidence="2">The sequence shown here is derived from an EMBL/GenBank/DDBJ whole genome shotgun (WGS) entry which is preliminary data.</text>
</comment>
<feature type="compositionally biased region" description="Basic and acidic residues" evidence="1">
    <location>
        <begin position="48"/>
        <end position="63"/>
    </location>
</feature>
<organism evidence="2">
    <name type="scientific">Tanacetum cinerariifolium</name>
    <name type="common">Dalmatian daisy</name>
    <name type="synonym">Chrysanthemum cinerariifolium</name>
    <dbReference type="NCBI Taxonomy" id="118510"/>
    <lineage>
        <taxon>Eukaryota</taxon>
        <taxon>Viridiplantae</taxon>
        <taxon>Streptophyta</taxon>
        <taxon>Embryophyta</taxon>
        <taxon>Tracheophyta</taxon>
        <taxon>Spermatophyta</taxon>
        <taxon>Magnoliopsida</taxon>
        <taxon>eudicotyledons</taxon>
        <taxon>Gunneridae</taxon>
        <taxon>Pentapetalae</taxon>
        <taxon>asterids</taxon>
        <taxon>campanulids</taxon>
        <taxon>Asterales</taxon>
        <taxon>Asteraceae</taxon>
        <taxon>Asteroideae</taxon>
        <taxon>Anthemideae</taxon>
        <taxon>Anthemidinae</taxon>
        <taxon>Tanacetum</taxon>
    </lineage>
</organism>
<gene>
    <name evidence="2" type="ORF">Tci_827404</name>
</gene>
<sequence>MHYVLCRLWFIFHHLRKKRSRRWNLRLKNPPLKHLVFEEPELDKQELGKLEVGKPGVDKQEREENQEDEFDLTSSEDDSWYFLGCS</sequence>